<evidence type="ECO:0000313" key="3">
    <source>
        <dbReference type="Proteomes" id="UP000509667"/>
    </source>
</evidence>
<keyword evidence="1" id="KW-0812">Transmembrane</keyword>
<dbReference type="RefSeq" id="WP_179907886.1">
    <property type="nucleotide sequence ID" value="NZ_CP058910.1"/>
</dbReference>
<evidence type="ECO:0000256" key="1">
    <source>
        <dbReference type="SAM" id="Phobius"/>
    </source>
</evidence>
<feature type="transmembrane region" description="Helical" evidence="1">
    <location>
        <begin position="12"/>
        <end position="34"/>
    </location>
</feature>
<dbReference type="Pfam" id="PF20389">
    <property type="entry name" value="DUF6684"/>
    <property type="match status" value="1"/>
</dbReference>
<proteinExistence type="predicted"/>
<keyword evidence="1" id="KW-1133">Transmembrane helix</keyword>
<dbReference type="GeneID" id="56078583"/>
<dbReference type="AlphaFoldDB" id="A0A7D5P5L0"/>
<dbReference type="EMBL" id="CP058910">
    <property type="protein sequence ID" value="QLH77962.1"/>
    <property type="molecule type" value="Genomic_DNA"/>
</dbReference>
<name>A0A7D5P5L0_9EURY</name>
<dbReference type="KEGG" id="hrr:HZS55_11930"/>
<dbReference type="Proteomes" id="UP000509667">
    <property type="component" value="Chromosome"/>
</dbReference>
<evidence type="ECO:0008006" key="4">
    <source>
        <dbReference type="Google" id="ProtNLM"/>
    </source>
</evidence>
<feature type="transmembrane region" description="Helical" evidence="1">
    <location>
        <begin position="46"/>
        <end position="66"/>
    </location>
</feature>
<keyword evidence="3" id="KW-1185">Reference proteome</keyword>
<accession>A0A7D5P5L0</accession>
<reference evidence="2 3" key="1">
    <citation type="submission" date="2020-07" db="EMBL/GenBank/DDBJ databases">
        <title>Halosimplex pelagicum sp. nov. and Halosimplex rubrum sp. nov., isolated from salted brown alga Laminaria, and emended description of the genus Halosimplex.</title>
        <authorList>
            <person name="Cui H."/>
        </authorList>
    </citation>
    <scope>NUCLEOTIDE SEQUENCE [LARGE SCALE GENOMIC DNA]</scope>
    <source>
        <strain evidence="2 3">R27</strain>
    </source>
</reference>
<keyword evidence="1" id="KW-0472">Membrane</keyword>
<dbReference type="InterPro" id="IPR046506">
    <property type="entry name" value="DUF6684"/>
</dbReference>
<organism evidence="2 3">
    <name type="scientific">Halosimplex rubrum</name>
    <dbReference type="NCBI Taxonomy" id="869889"/>
    <lineage>
        <taxon>Archaea</taxon>
        <taxon>Methanobacteriati</taxon>
        <taxon>Methanobacteriota</taxon>
        <taxon>Stenosarchaea group</taxon>
        <taxon>Halobacteria</taxon>
        <taxon>Halobacteriales</taxon>
        <taxon>Haloarculaceae</taxon>
        <taxon>Halosimplex</taxon>
    </lineage>
</organism>
<dbReference type="OrthoDB" id="306958at2157"/>
<evidence type="ECO:0000313" key="2">
    <source>
        <dbReference type="EMBL" id="QLH77962.1"/>
    </source>
</evidence>
<sequence>MTEKVFDRETLLDLTVNFIPLGILVFFIGAFVLFPTWGVDPLVTGLQFAIVGVTAILLVILTYYAGKAISTAENEMDVDHE</sequence>
<protein>
    <recommendedName>
        <fullName evidence="4">Cox cluster protein</fullName>
    </recommendedName>
</protein>
<gene>
    <name evidence="2" type="ORF">HZS55_11930</name>
</gene>